<accession>A0AAU9W3A8</accession>
<organism evidence="4 5">
    <name type="scientific">Pocillopora meandrina</name>
    <dbReference type="NCBI Taxonomy" id="46732"/>
    <lineage>
        <taxon>Eukaryota</taxon>
        <taxon>Metazoa</taxon>
        <taxon>Cnidaria</taxon>
        <taxon>Anthozoa</taxon>
        <taxon>Hexacorallia</taxon>
        <taxon>Scleractinia</taxon>
        <taxon>Astrocoeniina</taxon>
        <taxon>Pocilloporidae</taxon>
        <taxon>Pocillopora</taxon>
    </lineage>
</organism>
<comment type="cofactor">
    <cofactor evidence="1">
        <name>a divalent metal cation</name>
        <dbReference type="ChEBI" id="CHEBI:60240"/>
    </cofactor>
</comment>
<feature type="domain" description="DDE Tnp4" evidence="3">
    <location>
        <begin position="175"/>
        <end position="332"/>
    </location>
</feature>
<dbReference type="Proteomes" id="UP001159428">
    <property type="component" value="Unassembled WGS sequence"/>
</dbReference>
<evidence type="ECO:0000313" key="5">
    <source>
        <dbReference type="Proteomes" id="UP001159428"/>
    </source>
</evidence>
<keyword evidence="2" id="KW-0479">Metal-binding</keyword>
<reference evidence="4 5" key="1">
    <citation type="submission" date="2022-05" db="EMBL/GenBank/DDBJ databases">
        <authorList>
            <consortium name="Genoscope - CEA"/>
            <person name="William W."/>
        </authorList>
    </citation>
    <scope>NUCLEOTIDE SEQUENCE [LARGE SCALE GENOMIC DNA]</scope>
</reference>
<dbReference type="Pfam" id="PF13359">
    <property type="entry name" value="DDE_Tnp_4"/>
    <property type="match status" value="1"/>
</dbReference>
<dbReference type="PANTHER" id="PTHR34615:SF1">
    <property type="entry name" value="PX DOMAIN-CONTAINING PROTEIN"/>
    <property type="match status" value="1"/>
</dbReference>
<gene>
    <name evidence="4" type="ORF">PMEA_00031423</name>
</gene>
<evidence type="ECO:0000259" key="3">
    <source>
        <dbReference type="Pfam" id="PF13359"/>
    </source>
</evidence>
<sequence>MATFREARKALLLANALDFIADEEMLLLYDVNTSKNLDIPYWKYEKFNLDSLSDDECKSEFRFLKHDIYNLLDVLDLPDKITCPNRFYVYSDEALCLLLRRFAFPCRYEDLVPRFGRPVPQLCMVVSEMMDILYARFGQLFSGINQPWLSQANLVDFAEAIYNKGAALDNCWGFIDGTVRPVARPGENQRVSYNGHKRVHAIKFQSVVAPNGLIVNLFGPVEGCRHDSGMLAMSGLLPMLEAHCISPTGQPLCLYGDPAYPLRVHLQGPFKGAALTAPQQLFNKSMSKVRTAVEWVFGDILEYFSFLDFKRNLKVGLSAVGKMYIICALLRNAHSCTYGSTTSSFFGVEPPPLDQYFI</sequence>
<dbReference type="GO" id="GO:0046872">
    <property type="term" value="F:metal ion binding"/>
    <property type="evidence" value="ECO:0007669"/>
    <property type="project" value="UniProtKB-KW"/>
</dbReference>
<evidence type="ECO:0000256" key="2">
    <source>
        <dbReference type="ARBA" id="ARBA00022723"/>
    </source>
</evidence>
<evidence type="ECO:0000313" key="4">
    <source>
        <dbReference type="EMBL" id="CAH3044839.1"/>
    </source>
</evidence>
<dbReference type="InterPro" id="IPR027806">
    <property type="entry name" value="HARBI1_dom"/>
</dbReference>
<dbReference type="AlphaFoldDB" id="A0AAU9W3A8"/>
<evidence type="ECO:0000256" key="1">
    <source>
        <dbReference type="ARBA" id="ARBA00001968"/>
    </source>
</evidence>
<name>A0AAU9W3A8_9CNID</name>
<keyword evidence="5" id="KW-1185">Reference proteome</keyword>
<dbReference type="EMBL" id="CALNXJ010000007">
    <property type="protein sequence ID" value="CAH3044839.1"/>
    <property type="molecule type" value="Genomic_DNA"/>
</dbReference>
<comment type="caution">
    <text evidence="4">The sequence shown here is derived from an EMBL/GenBank/DDBJ whole genome shotgun (WGS) entry which is preliminary data.</text>
</comment>
<protein>
    <recommendedName>
        <fullName evidence="3">DDE Tnp4 domain-containing protein</fullName>
    </recommendedName>
</protein>
<proteinExistence type="predicted"/>
<dbReference type="PANTHER" id="PTHR34615">
    <property type="entry name" value="PX DOMAIN-CONTAINING PROTEIN"/>
    <property type="match status" value="1"/>
</dbReference>